<dbReference type="EMBL" id="CP011125">
    <property type="protein sequence ID" value="AKF04376.1"/>
    <property type="molecule type" value="Genomic_DNA"/>
</dbReference>
<name>A0A0F6YG64_9BACT</name>
<dbReference type="InterPro" id="IPR043129">
    <property type="entry name" value="ATPase_NBD"/>
</dbReference>
<evidence type="ECO:0000256" key="1">
    <source>
        <dbReference type="ARBA" id="ARBA00022801"/>
    </source>
</evidence>
<proteinExistence type="predicted"/>
<dbReference type="AlphaFoldDB" id="A0A0F6YG64"/>
<keyword evidence="5" id="KW-1185">Reference proteome</keyword>
<dbReference type="SUPFAM" id="SSF53067">
    <property type="entry name" value="Actin-like ATPase domain"/>
    <property type="match status" value="2"/>
</dbReference>
<reference evidence="4 5" key="1">
    <citation type="submission" date="2015-03" db="EMBL/GenBank/DDBJ databases">
        <title>Genome assembly of Sandaracinus amylolyticus DSM 53668.</title>
        <authorList>
            <person name="Sharma G."/>
            <person name="Subramanian S."/>
        </authorList>
    </citation>
    <scope>NUCLEOTIDE SEQUENCE [LARGE SCALE GENOMIC DNA]</scope>
    <source>
        <strain evidence="4 5">DSM 53668</strain>
    </source>
</reference>
<dbReference type="CDD" id="cd24006">
    <property type="entry name" value="ASKHA_NBD_PPX_GppA"/>
    <property type="match status" value="1"/>
</dbReference>
<dbReference type="Proteomes" id="UP000034883">
    <property type="component" value="Chromosome"/>
</dbReference>
<dbReference type="Pfam" id="PF21447">
    <property type="entry name" value="Ppx-GppA_III"/>
    <property type="match status" value="1"/>
</dbReference>
<dbReference type="InterPro" id="IPR003607">
    <property type="entry name" value="HD/PDEase_dom"/>
</dbReference>
<dbReference type="OrthoDB" id="9793035at2"/>
<feature type="domain" description="Ppx/GppA phosphatase N-terminal" evidence="2">
    <location>
        <begin position="19"/>
        <end position="302"/>
    </location>
</feature>
<dbReference type="Gene3D" id="3.30.420.40">
    <property type="match status" value="1"/>
</dbReference>
<dbReference type="RefSeq" id="WP_053231727.1">
    <property type="nucleotide sequence ID" value="NZ_CP011125.1"/>
</dbReference>
<feature type="domain" description="Ppx/GppA phosphatase C-terminal" evidence="3">
    <location>
        <begin position="317"/>
        <end position="461"/>
    </location>
</feature>
<dbReference type="PANTHER" id="PTHR30005:SF0">
    <property type="entry name" value="RETROGRADE REGULATION PROTEIN 2"/>
    <property type="match status" value="1"/>
</dbReference>
<evidence type="ECO:0000313" key="4">
    <source>
        <dbReference type="EMBL" id="AKF04376.1"/>
    </source>
</evidence>
<dbReference type="InterPro" id="IPR048950">
    <property type="entry name" value="Ppx_GppA_C"/>
</dbReference>
<dbReference type="GO" id="GO:0016462">
    <property type="term" value="F:pyrophosphatase activity"/>
    <property type="evidence" value="ECO:0007669"/>
    <property type="project" value="TreeGrafter"/>
</dbReference>
<protein>
    <submittedName>
        <fullName evidence="4">Exopolyphosphatase</fullName>
    </submittedName>
</protein>
<gene>
    <name evidence="4" type="ORF">DB32_001525</name>
</gene>
<dbReference type="PANTHER" id="PTHR30005">
    <property type="entry name" value="EXOPOLYPHOSPHATASE"/>
    <property type="match status" value="1"/>
</dbReference>
<dbReference type="InterPro" id="IPR050273">
    <property type="entry name" value="GppA/Ppx_hydrolase"/>
</dbReference>
<dbReference type="InterPro" id="IPR030673">
    <property type="entry name" value="PyroPPase_GppA_Ppx"/>
</dbReference>
<dbReference type="InterPro" id="IPR003695">
    <property type="entry name" value="Ppx_GppA_N"/>
</dbReference>
<dbReference type="KEGG" id="samy:DB32_001525"/>
<evidence type="ECO:0000259" key="2">
    <source>
        <dbReference type="Pfam" id="PF02541"/>
    </source>
</evidence>
<dbReference type="Pfam" id="PF02541">
    <property type="entry name" value="Ppx-GppA"/>
    <property type="match status" value="1"/>
</dbReference>
<keyword evidence="1" id="KW-0378">Hydrolase</keyword>
<evidence type="ECO:0000313" key="5">
    <source>
        <dbReference type="Proteomes" id="UP000034883"/>
    </source>
</evidence>
<dbReference type="SUPFAM" id="SSF109604">
    <property type="entry name" value="HD-domain/PDEase-like"/>
    <property type="match status" value="1"/>
</dbReference>
<sequence>MPKFASIDVGSNASRLLIVQADAPGRFTTVLQSRMPVRLGHSVFVTGKLDPESVDELVRAMRTFKTTMESESVEAYRAVVTASARDAENAEDMLHRVAETGVELEAIDGTEEARLVKLAVEQRVPLGDKRALLCDLGGGSLELSEVNHDEVRFSTSLQIGTVRLLESFLDDGKPVTKAQERLLGEYLDRMLQPVRESFLKRSYDVVAGTGGNFETIAELCPMAGAPLPTIDVRKARALLAKISKMKATDRRKEYGLRPDRADVIVPALYVLVTIADLARTDTIVAPGVGLKEGIVAELVHKHFRVWDYKVDESQAARAAVQLGRRYHFDEPHATQVDRLATQLFDRLRALHKLDDHDRVLLRVAALVHDIGDFVHFAAHHKHTQYIVEHSDVMGLSPEHRVVVGCIARYHRRAPPSPKHAAFASLGPEDRRRVRKLSSILRLADALDRGHRSKVHQLDVEVGAQEVVIRASGREDLSLEAWTVARKAGLFEQTFRRTVQVIVDAGDDASVSARA</sequence>
<organism evidence="4 5">
    <name type="scientific">Sandaracinus amylolyticus</name>
    <dbReference type="NCBI Taxonomy" id="927083"/>
    <lineage>
        <taxon>Bacteria</taxon>
        <taxon>Pseudomonadati</taxon>
        <taxon>Myxococcota</taxon>
        <taxon>Polyangia</taxon>
        <taxon>Polyangiales</taxon>
        <taxon>Sandaracinaceae</taxon>
        <taxon>Sandaracinus</taxon>
    </lineage>
</organism>
<dbReference type="STRING" id="927083.DB32_001525"/>
<dbReference type="CDD" id="cd00077">
    <property type="entry name" value="HDc"/>
    <property type="match status" value="1"/>
</dbReference>
<dbReference type="PIRSF" id="PIRSF001267">
    <property type="entry name" value="Pyrophosphatase_GppA_Ppx"/>
    <property type="match status" value="1"/>
</dbReference>
<evidence type="ECO:0000259" key="3">
    <source>
        <dbReference type="Pfam" id="PF21447"/>
    </source>
</evidence>
<dbReference type="Gene3D" id="3.30.420.150">
    <property type="entry name" value="Exopolyphosphatase. Domain 2"/>
    <property type="match status" value="1"/>
</dbReference>
<accession>A0A0F6YG64</accession>
<dbReference type="Gene3D" id="1.10.3210.10">
    <property type="entry name" value="Hypothetical protein af1432"/>
    <property type="match status" value="1"/>
</dbReference>